<evidence type="ECO:0000313" key="1">
    <source>
        <dbReference type="EMBL" id="CAG8669574.1"/>
    </source>
</evidence>
<keyword evidence="2" id="KW-1185">Reference proteome</keyword>
<organism evidence="1 2">
    <name type="scientific">Dentiscutata heterogama</name>
    <dbReference type="NCBI Taxonomy" id="1316150"/>
    <lineage>
        <taxon>Eukaryota</taxon>
        <taxon>Fungi</taxon>
        <taxon>Fungi incertae sedis</taxon>
        <taxon>Mucoromycota</taxon>
        <taxon>Glomeromycotina</taxon>
        <taxon>Glomeromycetes</taxon>
        <taxon>Diversisporales</taxon>
        <taxon>Gigasporaceae</taxon>
        <taxon>Dentiscutata</taxon>
    </lineage>
</organism>
<proteinExistence type="predicted"/>
<sequence length="198" mass="22885">MSTNRMMHAGSWTKLILMELKDLYAACGLSVEGNKKELGERLHAYFDKRKDNDPKAQSKESSKGQKQGLIITRDRMGEVVDMDSDDDGKEKVSSVPVDVFLTALSSIERKIDKSFSALYREIEEEDSLEEAWPKVKLSKLHDQYEYDFLAKIGRHLDKVIRMLPDSVKKEVVSMHDEVESRAITLRLADDRDWELRYK</sequence>
<gene>
    <name evidence="1" type="ORF">DHETER_LOCUS10121</name>
</gene>
<dbReference type="EMBL" id="CAJVPU010019071">
    <property type="protein sequence ID" value="CAG8669574.1"/>
    <property type="molecule type" value="Genomic_DNA"/>
</dbReference>
<reference evidence="1" key="1">
    <citation type="submission" date="2021-06" db="EMBL/GenBank/DDBJ databases">
        <authorList>
            <person name="Kallberg Y."/>
            <person name="Tangrot J."/>
            <person name="Rosling A."/>
        </authorList>
    </citation>
    <scope>NUCLEOTIDE SEQUENCE</scope>
    <source>
        <strain evidence="1">IL203A</strain>
    </source>
</reference>
<dbReference type="Proteomes" id="UP000789702">
    <property type="component" value="Unassembled WGS sequence"/>
</dbReference>
<accession>A0ACA9NQE4</accession>
<protein>
    <submittedName>
        <fullName evidence="1">12415_t:CDS:1</fullName>
    </submittedName>
</protein>
<evidence type="ECO:0000313" key="2">
    <source>
        <dbReference type="Proteomes" id="UP000789702"/>
    </source>
</evidence>
<name>A0ACA9NQE4_9GLOM</name>
<comment type="caution">
    <text evidence="1">The sequence shown here is derived from an EMBL/GenBank/DDBJ whole genome shotgun (WGS) entry which is preliminary data.</text>
</comment>